<reference evidence="9" key="1">
    <citation type="submission" date="2016-06" db="EMBL/GenBank/DDBJ databases">
        <title>Parallel loss of symbiosis genes in relatives of nitrogen-fixing non-legume Parasponia.</title>
        <authorList>
            <person name="Van Velzen R."/>
            <person name="Holmer R."/>
            <person name="Bu F."/>
            <person name="Rutten L."/>
            <person name="Van Zeijl A."/>
            <person name="Liu W."/>
            <person name="Santuari L."/>
            <person name="Cao Q."/>
            <person name="Sharma T."/>
            <person name="Shen D."/>
            <person name="Roswanjaya Y."/>
            <person name="Wardhani T."/>
            <person name="Kalhor M.S."/>
            <person name="Jansen J."/>
            <person name="Van den Hoogen J."/>
            <person name="Gungor B."/>
            <person name="Hartog M."/>
            <person name="Hontelez J."/>
            <person name="Verver J."/>
            <person name="Yang W.-C."/>
            <person name="Schijlen E."/>
            <person name="Repin R."/>
            <person name="Schilthuizen M."/>
            <person name="Schranz E."/>
            <person name="Heidstra R."/>
            <person name="Miyata K."/>
            <person name="Fedorova E."/>
            <person name="Kohlen W."/>
            <person name="Bisseling T."/>
            <person name="Smit S."/>
            <person name="Geurts R."/>
        </authorList>
    </citation>
    <scope>NUCLEOTIDE SEQUENCE [LARGE SCALE GENOMIC DNA]</scope>
    <source>
        <strain evidence="9">cv. RG33-2</strain>
    </source>
</reference>
<evidence type="ECO:0000256" key="5">
    <source>
        <dbReference type="ARBA" id="ARBA00082491"/>
    </source>
</evidence>
<dbReference type="OrthoDB" id="2011645at2759"/>
<protein>
    <recommendedName>
        <fullName evidence="4">Basic blue protein</fullName>
    </recommendedName>
    <alternativeName>
        <fullName evidence="5">Plantacyanin</fullName>
    </alternativeName>
</protein>
<keyword evidence="2" id="KW-0186">Copper</keyword>
<feature type="domain" description="Phytocyanin" evidence="7">
    <location>
        <begin position="30"/>
        <end position="125"/>
    </location>
</feature>
<evidence type="ECO:0000256" key="1">
    <source>
        <dbReference type="ARBA" id="ARBA00022723"/>
    </source>
</evidence>
<evidence type="ECO:0000256" key="4">
    <source>
        <dbReference type="ARBA" id="ARBA00071970"/>
    </source>
</evidence>
<evidence type="ECO:0000256" key="6">
    <source>
        <dbReference type="SAM" id="SignalP"/>
    </source>
</evidence>
<accession>A0A2P5CH93</accession>
<dbReference type="CDD" id="cd11013">
    <property type="entry name" value="Plantacyanin"/>
    <property type="match status" value="1"/>
</dbReference>
<gene>
    <name evidence="8" type="ORF">TorRG33x02_284810</name>
</gene>
<evidence type="ECO:0000256" key="3">
    <source>
        <dbReference type="ARBA" id="ARBA00023157"/>
    </source>
</evidence>
<dbReference type="GO" id="GO:0009055">
    <property type="term" value="F:electron transfer activity"/>
    <property type="evidence" value="ECO:0007669"/>
    <property type="project" value="InterPro"/>
</dbReference>
<dbReference type="PANTHER" id="PTHR33021">
    <property type="entry name" value="BLUE COPPER PROTEIN"/>
    <property type="match status" value="1"/>
</dbReference>
<dbReference type="Pfam" id="PF02298">
    <property type="entry name" value="Cu_bind_like"/>
    <property type="match status" value="1"/>
</dbReference>
<dbReference type="GO" id="GO:0005886">
    <property type="term" value="C:plasma membrane"/>
    <property type="evidence" value="ECO:0007669"/>
    <property type="project" value="TreeGrafter"/>
</dbReference>
<dbReference type="Proteomes" id="UP000237000">
    <property type="component" value="Unassembled WGS sequence"/>
</dbReference>
<evidence type="ECO:0000313" key="8">
    <source>
        <dbReference type="EMBL" id="PON60423.1"/>
    </source>
</evidence>
<evidence type="ECO:0000259" key="7">
    <source>
        <dbReference type="PROSITE" id="PS51485"/>
    </source>
</evidence>
<dbReference type="InterPro" id="IPR041844">
    <property type="entry name" value="Plantacyanin"/>
</dbReference>
<comment type="caution">
    <text evidence="8">The sequence shown here is derived from an EMBL/GenBank/DDBJ whole genome shotgun (WGS) entry which is preliminary data.</text>
</comment>
<proteinExistence type="predicted"/>
<dbReference type="InterPro" id="IPR008972">
    <property type="entry name" value="Cupredoxin"/>
</dbReference>
<dbReference type="PANTHER" id="PTHR33021:SF9">
    <property type="entry name" value="PUTATIVE, EXPRESSED-RELATED"/>
    <property type="match status" value="1"/>
</dbReference>
<dbReference type="PROSITE" id="PS51485">
    <property type="entry name" value="PHYTOCYANIN"/>
    <property type="match status" value="1"/>
</dbReference>
<dbReference type="AlphaFoldDB" id="A0A2P5CH93"/>
<evidence type="ECO:0000313" key="9">
    <source>
        <dbReference type="Proteomes" id="UP000237000"/>
    </source>
</evidence>
<dbReference type="InterPro" id="IPR039391">
    <property type="entry name" value="Phytocyanin-like"/>
</dbReference>
<dbReference type="FunCoup" id="A0A2P5CH93">
    <property type="interactions" value="155"/>
</dbReference>
<keyword evidence="3" id="KW-1015">Disulfide bond</keyword>
<dbReference type="InterPro" id="IPR003245">
    <property type="entry name" value="Phytocyanin_dom"/>
</dbReference>
<dbReference type="EMBL" id="JXTC01000365">
    <property type="protein sequence ID" value="PON60423.1"/>
    <property type="molecule type" value="Genomic_DNA"/>
</dbReference>
<dbReference type="FunFam" id="2.60.40.420:FF:000013">
    <property type="entry name" value="basic blue protein-like"/>
    <property type="match status" value="1"/>
</dbReference>
<dbReference type="SUPFAM" id="SSF49503">
    <property type="entry name" value="Cupredoxins"/>
    <property type="match status" value="1"/>
</dbReference>
<organism evidence="8 9">
    <name type="scientific">Trema orientale</name>
    <name type="common">Charcoal tree</name>
    <name type="synonym">Celtis orientalis</name>
    <dbReference type="NCBI Taxonomy" id="63057"/>
    <lineage>
        <taxon>Eukaryota</taxon>
        <taxon>Viridiplantae</taxon>
        <taxon>Streptophyta</taxon>
        <taxon>Embryophyta</taxon>
        <taxon>Tracheophyta</taxon>
        <taxon>Spermatophyta</taxon>
        <taxon>Magnoliopsida</taxon>
        <taxon>eudicotyledons</taxon>
        <taxon>Gunneridae</taxon>
        <taxon>Pentapetalae</taxon>
        <taxon>rosids</taxon>
        <taxon>fabids</taxon>
        <taxon>Rosales</taxon>
        <taxon>Cannabaceae</taxon>
        <taxon>Trema</taxon>
    </lineage>
</organism>
<evidence type="ECO:0000256" key="2">
    <source>
        <dbReference type="ARBA" id="ARBA00023008"/>
    </source>
</evidence>
<dbReference type="Gene3D" id="2.60.40.420">
    <property type="entry name" value="Cupredoxins - blue copper proteins"/>
    <property type="match status" value="1"/>
</dbReference>
<keyword evidence="1" id="KW-0479">Metal-binding</keyword>
<dbReference type="STRING" id="63057.A0A2P5CH93"/>
<dbReference type="GO" id="GO:0046872">
    <property type="term" value="F:metal ion binding"/>
    <property type="evidence" value="ECO:0007669"/>
    <property type="project" value="UniProtKB-KW"/>
</dbReference>
<feature type="signal peptide" evidence="6">
    <location>
        <begin position="1"/>
        <end position="29"/>
    </location>
</feature>
<name>A0A2P5CH93_TREOI</name>
<feature type="chain" id="PRO_5015188800" description="Basic blue protein" evidence="6">
    <location>
        <begin position="30"/>
        <end position="125"/>
    </location>
</feature>
<dbReference type="InParanoid" id="A0A2P5CH93"/>
<keyword evidence="9" id="KW-1185">Reference proteome</keyword>
<keyword evidence="6" id="KW-0732">Signal</keyword>
<sequence length="125" mass="13099">MAQGRVSAMATSALVLLMLLIGHSEVARAATYTVGGAGGWTFNVAGWPKGKRFRAGDTLVFNYGSNAHNVVAVNKAGYQGCTTPKGAKVFTSGKDQIKLVKGSNFFICNFPQHCQSGMKIAVTAA</sequence>